<organism evidence="2 3">
    <name type="scientific">Alkaliphilus serpentinus</name>
    <dbReference type="NCBI Taxonomy" id="1482731"/>
    <lineage>
        <taxon>Bacteria</taxon>
        <taxon>Bacillati</taxon>
        <taxon>Bacillota</taxon>
        <taxon>Clostridia</taxon>
        <taxon>Peptostreptococcales</taxon>
        <taxon>Natronincolaceae</taxon>
        <taxon>Alkaliphilus</taxon>
    </lineage>
</organism>
<gene>
    <name evidence="2" type="ORF">F8153_05805</name>
</gene>
<dbReference type="GO" id="GO:0016787">
    <property type="term" value="F:hydrolase activity"/>
    <property type="evidence" value="ECO:0007669"/>
    <property type="project" value="UniProtKB-KW"/>
</dbReference>
<dbReference type="OrthoDB" id="9775557at2"/>
<feature type="domain" description="AB hydrolase-1" evidence="1">
    <location>
        <begin position="65"/>
        <end position="254"/>
    </location>
</feature>
<sequence length="269" mass="30308">MFGINNGSIESSTGEMAYVAFGKGKEALFIIPGLSDGIQTVKNKGLLLSWYYKVYAEHYRVYVISRLRPTPQGYTTKDMAKDIIYAMDKLDKNAASIVGFSMGGMIAQYVAIDYPERVKKLVIGISISKPNETLKKVVGKWIRYAIEDDYGALTLDTMEKTFTQKHLRKYRPFYPIIKRMGKPLSLVSFIVQANACIEHNSYGELSKIKAPTLIIGGDEDYVVGPNTSEEMADMIRDSKLILLKGLGHGAYEEDKKFNERVLKFLLKED</sequence>
<keyword evidence="3" id="KW-1185">Reference proteome</keyword>
<dbReference type="PRINTS" id="PR00111">
    <property type="entry name" value="ABHYDROLASE"/>
</dbReference>
<dbReference type="RefSeq" id="WP_151865425.1">
    <property type="nucleotide sequence ID" value="NZ_WBZB01000014.1"/>
</dbReference>
<proteinExistence type="predicted"/>
<dbReference type="PANTHER" id="PTHR43433">
    <property type="entry name" value="HYDROLASE, ALPHA/BETA FOLD FAMILY PROTEIN"/>
    <property type="match status" value="1"/>
</dbReference>
<dbReference type="InterPro" id="IPR029058">
    <property type="entry name" value="AB_hydrolase_fold"/>
</dbReference>
<dbReference type="Pfam" id="PF00561">
    <property type="entry name" value="Abhydrolase_1"/>
    <property type="match status" value="1"/>
</dbReference>
<evidence type="ECO:0000313" key="2">
    <source>
        <dbReference type="EMBL" id="KAB3531146.1"/>
    </source>
</evidence>
<dbReference type="PANTHER" id="PTHR43433:SF5">
    <property type="entry name" value="AB HYDROLASE-1 DOMAIN-CONTAINING PROTEIN"/>
    <property type="match status" value="1"/>
</dbReference>
<dbReference type="Gene3D" id="3.40.50.1820">
    <property type="entry name" value="alpha/beta hydrolase"/>
    <property type="match status" value="1"/>
</dbReference>
<dbReference type="InterPro" id="IPR050471">
    <property type="entry name" value="AB_hydrolase"/>
</dbReference>
<evidence type="ECO:0000259" key="1">
    <source>
        <dbReference type="Pfam" id="PF00561"/>
    </source>
</evidence>
<comment type="caution">
    <text evidence="2">The sequence shown here is derived from an EMBL/GenBank/DDBJ whole genome shotgun (WGS) entry which is preliminary data.</text>
</comment>
<dbReference type="AlphaFoldDB" id="A0A833HPR7"/>
<dbReference type="Proteomes" id="UP000465601">
    <property type="component" value="Unassembled WGS sequence"/>
</dbReference>
<dbReference type="InterPro" id="IPR000073">
    <property type="entry name" value="AB_hydrolase_1"/>
</dbReference>
<evidence type="ECO:0000313" key="3">
    <source>
        <dbReference type="Proteomes" id="UP000465601"/>
    </source>
</evidence>
<keyword evidence="2" id="KW-0378">Hydrolase</keyword>
<name>A0A833HPR7_9FIRM</name>
<dbReference type="EMBL" id="WBZB01000014">
    <property type="protein sequence ID" value="KAB3531146.1"/>
    <property type="molecule type" value="Genomic_DNA"/>
</dbReference>
<accession>A0A833HPR7</accession>
<dbReference type="SUPFAM" id="SSF53474">
    <property type="entry name" value="alpha/beta-Hydrolases"/>
    <property type="match status" value="1"/>
</dbReference>
<reference evidence="2 3" key="1">
    <citation type="submission" date="2019-10" db="EMBL/GenBank/DDBJ databases">
        <title>Alkaliphilus serpentinus sp. nov. and Alkaliphilus pronyensis sp. nov., two novel anaerobic alkaliphilic species isolated from the serpentinized-hosted hydrothermal field of the Prony Bay (New Caledonia).</title>
        <authorList>
            <person name="Postec A."/>
        </authorList>
    </citation>
    <scope>NUCLEOTIDE SEQUENCE [LARGE SCALE GENOMIC DNA]</scope>
    <source>
        <strain evidence="2 3">LacT</strain>
    </source>
</reference>
<protein>
    <submittedName>
        <fullName evidence="2">Alpha/beta hydrolase</fullName>
    </submittedName>
</protein>